<keyword evidence="1" id="KW-1133">Transmembrane helix</keyword>
<gene>
    <name evidence="2" type="ORF">E4K67_07790</name>
</gene>
<feature type="transmembrane region" description="Helical" evidence="1">
    <location>
        <begin position="124"/>
        <end position="142"/>
    </location>
</feature>
<evidence type="ECO:0000256" key="1">
    <source>
        <dbReference type="SAM" id="Phobius"/>
    </source>
</evidence>
<evidence type="ECO:0000313" key="3">
    <source>
        <dbReference type="Proteomes" id="UP000298460"/>
    </source>
</evidence>
<sequence>MNKYADASPCGNMVLAFFLIVFFAVLTGLVPPAMGTFLIPLGFASSIGLTISGIIQLKNGDPLGGNLNIAFSVFTWVACVETLLKVLKLMPADSSGALAWLTLAMALVVLGVTPFLLKANLAAGMFIIGADIFFALTSYASFVGSPTVAYIAAWGLPLCVFSCLWQGISVPLNAINGRTVFGHGPALIRSKPTIKGSTNS</sequence>
<feature type="transmembrane region" description="Helical" evidence="1">
    <location>
        <begin position="98"/>
        <end position="117"/>
    </location>
</feature>
<feature type="transmembrane region" description="Helical" evidence="1">
    <location>
        <begin position="148"/>
        <end position="168"/>
    </location>
</feature>
<organism evidence="2 3">
    <name type="scientific">Desulfosporosinus fructosivorans</name>
    <dbReference type="NCBI Taxonomy" id="2018669"/>
    <lineage>
        <taxon>Bacteria</taxon>
        <taxon>Bacillati</taxon>
        <taxon>Bacillota</taxon>
        <taxon>Clostridia</taxon>
        <taxon>Eubacteriales</taxon>
        <taxon>Desulfitobacteriaceae</taxon>
        <taxon>Desulfosporosinus</taxon>
    </lineage>
</organism>
<comment type="caution">
    <text evidence="2">The sequence shown here is derived from an EMBL/GenBank/DDBJ whole genome shotgun (WGS) entry which is preliminary data.</text>
</comment>
<feature type="transmembrane region" description="Helical" evidence="1">
    <location>
        <begin position="37"/>
        <end position="55"/>
    </location>
</feature>
<keyword evidence="1" id="KW-0472">Membrane</keyword>
<proteinExistence type="predicted"/>
<feature type="transmembrane region" description="Helical" evidence="1">
    <location>
        <begin position="67"/>
        <end position="86"/>
    </location>
</feature>
<dbReference type="EMBL" id="SPQQ01000002">
    <property type="protein sequence ID" value="TGE39327.1"/>
    <property type="molecule type" value="Genomic_DNA"/>
</dbReference>
<keyword evidence="3" id="KW-1185">Reference proteome</keyword>
<name>A0A4Z0RAY7_9FIRM</name>
<keyword evidence="1" id="KW-0812">Transmembrane</keyword>
<protein>
    <submittedName>
        <fullName evidence="2">Uncharacterized protein</fullName>
    </submittedName>
</protein>
<dbReference type="Proteomes" id="UP000298460">
    <property type="component" value="Unassembled WGS sequence"/>
</dbReference>
<feature type="transmembrane region" description="Helical" evidence="1">
    <location>
        <begin position="12"/>
        <end position="31"/>
    </location>
</feature>
<dbReference type="AlphaFoldDB" id="A0A4Z0RAY7"/>
<reference evidence="2 3" key="1">
    <citation type="submission" date="2019-03" db="EMBL/GenBank/DDBJ databases">
        <title>Draft Genome Sequence of Desulfosporosinus fructosivorans Strain 63.6F, Isolated from Marine Sediment in the Baltic Sea.</title>
        <authorList>
            <person name="Hausmann B."/>
            <person name="Vandieken V."/>
            <person name="Pjevac P."/>
            <person name="Schreck K."/>
            <person name="Herbold C.W."/>
            <person name="Loy A."/>
        </authorList>
    </citation>
    <scope>NUCLEOTIDE SEQUENCE [LARGE SCALE GENOMIC DNA]</scope>
    <source>
        <strain evidence="2 3">63.6F</strain>
    </source>
</reference>
<dbReference type="OrthoDB" id="9787939at2"/>
<accession>A0A4Z0RAY7</accession>
<evidence type="ECO:0000313" key="2">
    <source>
        <dbReference type="EMBL" id="TGE39327.1"/>
    </source>
</evidence>
<dbReference type="RefSeq" id="WP_135545822.1">
    <property type="nucleotide sequence ID" value="NZ_SPQQ01000002.1"/>
</dbReference>